<reference evidence="3 4" key="1">
    <citation type="journal article" date="2024" name="Environ. Microbiol.">
        <title>Novel evolutionary insights on the interactions of the Holosporales (Alphaproteobacteria) with eukaryotic hosts from comparative genomics.</title>
        <authorList>
            <person name="Giovannini M."/>
            <person name="Petroni G."/>
            <person name="Castelli M."/>
        </authorList>
    </citation>
    <scope>NUCLEOTIDE SEQUENCE [LARGE SCALE GENOMIC DNA]</scope>
    <source>
        <strain evidence="3 4">US_Bl 15I1</strain>
    </source>
</reference>
<gene>
    <name evidence="3" type="ORF">Bealeia1_00207</name>
</gene>
<organism evidence="3 4">
    <name type="scientific">Candidatus Bealeia paramacronuclearis</name>
    <dbReference type="NCBI Taxonomy" id="1921001"/>
    <lineage>
        <taxon>Bacteria</taxon>
        <taxon>Pseudomonadati</taxon>
        <taxon>Pseudomonadota</taxon>
        <taxon>Alphaproteobacteria</taxon>
        <taxon>Holosporales</taxon>
        <taxon>Holosporaceae</taxon>
        <taxon>Candidatus Bealeia</taxon>
    </lineage>
</organism>
<proteinExistence type="predicted"/>
<evidence type="ECO:0000313" key="3">
    <source>
        <dbReference type="EMBL" id="WVX66037.1"/>
    </source>
</evidence>
<keyword evidence="4" id="KW-1185">Reference proteome</keyword>
<keyword evidence="2" id="KW-0472">Membrane</keyword>
<name>A0ABZ2C188_9PROT</name>
<evidence type="ECO:0000256" key="1">
    <source>
        <dbReference type="SAM" id="MobiDB-lite"/>
    </source>
</evidence>
<dbReference type="RefSeq" id="WP_331256578.1">
    <property type="nucleotide sequence ID" value="NZ_CP133270.1"/>
</dbReference>
<dbReference type="EMBL" id="CP133270">
    <property type="protein sequence ID" value="WVX66037.1"/>
    <property type="molecule type" value="Genomic_DNA"/>
</dbReference>
<protein>
    <submittedName>
        <fullName evidence="3">Uncharacterized protein</fullName>
    </submittedName>
</protein>
<feature type="transmembrane region" description="Helical" evidence="2">
    <location>
        <begin position="31"/>
        <end position="53"/>
    </location>
</feature>
<feature type="compositionally biased region" description="Basic and acidic residues" evidence="1">
    <location>
        <begin position="1"/>
        <end position="13"/>
    </location>
</feature>
<dbReference type="Proteomes" id="UP001330434">
    <property type="component" value="Chromosome"/>
</dbReference>
<keyword evidence="2" id="KW-1133">Transmembrane helix</keyword>
<accession>A0ABZ2C188</accession>
<keyword evidence="2" id="KW-0812">Transmembrane</keyword>
<sequence length="303" mass="34308">MTESQISHDDILSPHEGSQKQQKQKTKTPKLFSKILVLCLLVLIFVIFIGVLWERYLEPKFKFENVGGGSQSTAEAFSLEPIIKETPLSTFEGEHPPAEPESSTKNPLMTELLETLRAHLALEKNEAGEINISALQQSIDQLRKGEFAVKSAQILSAVEKGILSLEEFKGFIARHPEGASEHLKTMMLSLENVFSFEDLYVAAKTIPDSVSSEGDAHRFFDKVKHWVKSLVKVEKGNNTPSSVYEEFLKALETQDVERCLAVYEKLSPEFQKNTKDIYHQLQFKEALRQEQRQLFLNLIAGEN</sequence>
<feature type="region of interest" description="Disordered" evidence="1">
    <location>
        <begin position="1"/>
        <end position="25"/>
    </location>
</feature>
<evidence type="ECO:0000313" key="4">
    <source>
        <dbReference type="Proteomes" id="UP001330434"/>
    </source>
</evidence>
<evidence type="ECO:0000256" key="2">
    <source>
        <dbReference type="SAM" id="Phobius"/>
    </source>
</evidence>